<organism evidence="8 9">
    <name type="scientific">Streptomyces luomodiensis</name>
    <dbReference type="NCBI Taxonomy" id="3026192"/>
    <lineage>
        <taxon>Bacteria</taxon>
        <taxon>Bacillati</taxon>
        <taxon>Actinomycetota</taxon>
        <taxon>Actinomycetes</taxon>
        <taxon>Kitasatosporales</taxon>
        <taxon>Streptomycetaceae</taxon>
        <taxon>Streptomyces</taxon>
    </lineage>
</organism>
<feature type="transmembrane region" description="Helical" evidence="7">
    <location>
        <begin position="256"/>
        <end position="284"/>
    </location>
</feature>
<reference evidence="8 9" key="1">
    <citation type="submission" date="2023-02" db="EMBL/GenBank/DDBJ databases">
        <title>Streptomyces sp. SCA4-21 with antifungal activity against Fusarium oxysporum f. sp. cubense, Streptomyces sp. SCA2-17 with antifungal activity against Fusarium oxysporum f. sp. cubense.</title>
        <authorList>
            <person name="Qi D."/>
        </authorList>
    </citation>
    <scope>NUCLEOTIDE SEQUENCE [LARGE SCALE GENOMIC DNA]</scope>
    <source>
        <strain evidence="8 9">SCA4-21</strain>
    </source>
</reference>
<comment type="similarity">
    <text evidence="2">Belongs to the purine-cytosine permease (2.A.39) family.</text>
</comment>
<feature type="transmembrane region" description="Helical" evidence="7">
    <location>
        <begin position="82"/>
        <end position="102"/>
    </location>
</feature>
<feature type="transmembrane region" description="Helical" evidence="7">
    <location>
        <begin position="181"/>
        <end position="202"/>
    </location>
</feature>
<evidence type="ECO:0000256" key="4">
    <source>
        <dbReference type="ARBA" id="ARBA00022989"/>
    </source>
</evidence>
<feature type="transmembrane region" description="Helical" evidence="7">
    <location>
        <begin position="222"/>
        <end position="244"/>
    </location>
</feature>
<sequence>MTPSPTPDTPPLTDISAETPTPDPGPGSRPRLQDEFEDRPVPPEHRRPLLSVSSVWFGFPMVLTNAVFGGVIVFNLGFARGMLAILVGCLVLGGYVGALSYLAGRTGNTFARIAAVTFGPRGATLVSGFLATVVIGWFAFQVGLTGSTLHAALGWPVPATVLLAGVLYVALAYAGIRALAVIGWIAAPLYVVLGIVAIVLALRETSVSDVLSYDGHAPAGGALAFGACVTMVIAGFIDSGTMTADFTRWSKNGREAVLASLTAFPLANLVALIVGAVVVGAGAAAAPASAGGDFLGLLTGQGGVLTAAAVAFVFVNLGSVSAHCLYNAAVGWGQLTGAAMRRLVLVIGTLGLAVALAGVWEHFETWLTLLGVFVPPIGAVIITDQLVRRRTAAARPAGARLRAVPLIAWAGGAALATVVHYEGPQYCDAITGMVAAALLHLALERPPRDAAPAPASAPVPASERN</sequence>
<feature type="transmembrane region" description="Helical" evidence="7">
    <location>
        <begin position="304"/>
        <end position="330"/>
    </location>
</feature>
<feature type="compositionally biased region" description="Basic and acidic residues" evidence="6">
    <location>
        <begin position="31"/>
        <end position="43"/>
    </location>
</feature>
<proteinExistence type="inferred from homology"/>
<dbReference type="EMBL" id="CP117522">
    <property type="protein sequence ID" value="WNF01050.1"/>
    <property type="molecule type" value="Genomic_DNA"/>
</dbReference>
<feature type="transmembrane region" description="Helical" evidence="7">
    <location>
        <begin position="55"/>
        <end position="76"/>
    </location>
</feature>
<keyword evidence="3 7" id="KW-0812">Transmembrane</keyword>
<dbReference type="Proteomes" id="UP001305606">
    <property type="component" value="Chromosome"/>
</dbReference>
<dbReference type="InterPro" id="IPR001248">
    <property type="entry name" value="Pur-cyt_permease"/>
</dbReference>
<dbReference type="PANTHER" id="PTHR30569:SF0">
    <property type="entry name" value="CYTOSINE PERMEASE"/>
    <property type="match status" value="1"/>
</dbReference>
<gene>
    <name evidence="8" type="ORF">PS467_39780</name>
</gene>
<dbReference type="InterPro" id="IPR030191">
    <property type="entry name" value="CodB"/>
</dbReference>
<protein>
    <submittedName>
        <fullName evidence="8">Cytosine permease</fullName>
    </submittedName>
</protein>
<comment type="subcellular location">
    <subcellularLocation>
        <location evidence="1">Membrane</location>
        <topology evidence="1">Multi-pass membrane protein</topology>
    </subcellularLocation>
</comment>
<feature type="compositionally biased region" description="Pro residues" evidence="6">
    <location>
        <begin position="1"/>
        <end position="10"/>
    </location>
</feature>
<evidence type="ECO:0000256" key="6">
    <source>
        <dbReference type="SAM" id="MobiDB-lite"/>
    </source>
</evidence>
<keyword evidence="4 7" id="KW-1133">Transmembrane helix</keyword>
<accession>A0ABY9VGF3</accession>
<dbReference type="Pfam" id="PF02133">
    <property type="entry name" value="Transp_cyt_pur"/>
    <property type="match status" value="1"/>
</dbReference>
<dbReference type="PANTHER" id="PTHR30569">
    <property type="entry name" value="CYTOSINE TRANSPORTER CODB"/>
    <property type="match status" value="1"/>
</dbReference>
<feature type="transmembrane region" description="Helical" evidence="7">
    <location>
        <begin position="152"/>
        <end position="174"/>
    </location>
</feature>
<feature type="transmembrane region" description="Helical" evidence="7">
    <location>
        <begin position="122"/>
        <end position="140"/>
    </location>
</feature>
<dbReference type="Gene3D" id="1.10.4160.10">
    <property type="entry name" value="Hydantoin permease"/>
    <property type="match status" value="1"/>
</dbReference>
<evidence type="ECO:0000313" key="8">
    <source>
        <dbReference type="EMBL" id="WNF01050.1"/>
    </source>
</evidence>
<evidence type="ECO:0000256" key="7">
    <source>
        <dbReference type="SAM" id="Phobius"/>
    </source>
</evidence>
<keyword evidence="9" id="KW-1185">Reference proteome</keyword>
<keyword evidence="5 7" id="KW-0472">Membrane</keyword>
<evidence type="ECO:0000256" key="5">
    <source>
        <dbReference type="ARBA" id="ARBA00023136"/>
    </source>
</evidence>
<name>A0ABY9VGF3_9ACTN</name>
<evidence type="ECO:0000313" key="9">
    <source>
        <dbReference type="Proteomes" id="UP001305606"/>
    </source>
</evidence>
<evidence type="ECO:0000256" key="1">
    <source>
        <dbReference type="ARBA" id="ARBA00004141"/>
    </source>
</evidence>
<feature type="region of interest" description="Disordered" evidence="6">
    <location>
        <begin position="1"/>
        <end position="43"/>
    </location>
</feature>
<feature type="transmembrane region" description="Helical" evidence="7">
    <location>
        <begin position="366"/>
        <end position="387"/>
    </location>
</feature>
<feature type="transmembrane region" description="Helical" evidence="7">
    <location>
        <begin position="342"/>
        <end position="360"/>
    </location>
</feature>
<evidence type="ECO:0000256" key="2">
    <source>
        <dbReference type="ARBA" id="ARBA00008974"/>
    </source>
</evidence>
<dbReference type="RefSeq" id="WP_311039384.1">
    <property type="nucleotide sequence ID" value="NZ_CP117522.1"/>
</dbReference>
<evidence type="ECO:0000256" key="3">
    <source>
        <dbReference type="ARBA" id="ARBA00022692"/>
    </source>
</evidence>